<protein>
    <recommendedName>
        <fullName evidence="8">Bifunctional chorismate mutase/prephenate dehydratase</fullName>
        <ecNumber evidence="7">4.2.1.51</ecNumber>
        <ecNumber evidence="6">5.4.99.5</ecNumber>
    </recommendedName>
    <alternativeName>
        <fullName evidence="17">Chorismate mutase-prephenate dehydratase</fullName>
    </alternativeName>
    <alternativeName>
        <fullName evidence="16">p-protein</fullName>
    </alternativeName>
</protein>
<dbReference type="Proteomes" id="UP000198611">
    <property type="component" value="Unassembled WGS sequence"/>
</dbReference>
<dbReference type="EC" id="5.4.99.5" evidence="6"/>
<evidence type="ECO:0000256" key="8">
    <source>
        <dbReference type="ARBA" id="ARBA00014401"/>
    </source>
</evidence>
<dbReference type="InterPro" id="IPR010957">
    <property type="entry name" value="G/b/e-P-prot_chorismate_mutase"/>
</dbReference>
<name>A0A1I1PDH3_9GAMM</name>
<keyword evidence="13" id="KW-0413">Isomerase</keyword>
<keyword evidence="25" id="KW-1185">Reference proteome</keyword>
<dbReference type="Gene3D" id="1.20.59.10">
    <property type="entry name" value="Chorismate mutase"/>
    <property type="match status" value="1"/>
</dbReference>
<dbReference type="Pfam" id="PF00800">
    <property type="entry name" value="PDT"/>
    <property type="match status" value="1"/>
</dbReference>
<dbReference type="EC" id="4.2.1.51" evidence="7"/>
<dbReference type="Pfam" id="PF01842">
    <property type="entry name" value="ACT"/>
    <property type="match status" value="1"/>
</dbReference>
<feature type="domain" description="Prephenate dehydratase" evidence="22">
    <location>
        <begin position="95"/>
        <end position="271"/>
    </location>
</feature>
<dbReference type="NCBIfam" id="TIGR01807">
    <property type="entry name" value="CM_P2"/>
    <property type="match status" value="1"/>
</dbReference>
<evidence type="ECO:0000256" key="9">
    <source>
        <dbReference type="ARBA" id="ARBA00022490"/>
    </source>
</evidence>
<keyword evidence="9" id="KW-0963">Cytoplasm</keyword>
<dbReference type="InterPro" id="IPR002701">
    <property type="entry name" value="CM_II_prokaryot"/>
</dbReference>
<evidence type="ECO:0000256" key="10">
    <source>
        <dbReference type="ARBA" id="ARBA00022605"/>
    </source>
</evidence>
<reference evidence="24 25" key="1">
    <citation type="submission" date="2016-10" db="EMBL/GenBank/DDBJ databases">
        <authorList>
            <person name="de Groot N.N."/>
        </authorList>
    </citation>
    <scope>NUCLEOTIDE SEQUENCE [LARGE SCALE GENOMIC DNA]</scope>
    <source>
        <strain evidence="24 25">HL3</strain>
    </source>
</reference>
<dbReference type="PANTHER" id="PTHR21022">
    <property type="entry name" value="PREPHENATE DEHYDRATASE P PROTEIN"/>
    <property type="match status" value="1"/>
</dbReference>
<dbReference type="Gene3D" id="3.40.190.10">
    <property type="entry name" value="Periplasmic binding protein-like II"/>
    <property type="match status" value="2"/>
</dbReference>
<evidence type="ECO:0000256" key="12">
    <source>
        <dbReference type="ARBA" id="ARBA00023222"/>
    </source>
</evidence>
<evidence type="ECO:0000256" key="2">
    <source>
        <dbReference type="ARBA" id="ARBA00002364"/>
    </source>
</evidence>
<comment type="pathway">
    <text evidence="5">Metabolic intermediate biosynthesis; prephenate biosynthesis; prephenate from chorismate: step 1/1.</text>
</comment>
<feature type="site" description="Essential for prephenate dehydratase activity" evidence="19">
    <location>
        <position position="264"/>
    </location>
</feature>
<dbReference type="PROSITE" id="PS51671">
    <property type="entry name" value="ACT"/>
    <property type="match status" value="1"/>
</dbReference>
<evidence type="ECO:0000256" key="11">
    <source>
        <dbReference type="ARBA" id="ARBA00023141"/>
    </source>
</evidence>
<dbReference type="InterPro" id="IPR018528">
    <property type="entry name" value="Preph_deHydtase_CS"/>
</dbReference>
<dbReference type="EMBL" id="FOMJ01000001">
    <property type="protein sequence ID" value="SFD07662.1"/>
    <property type="molecule type" value="Genomic_DNA"/>
</dbReference>
<dbReference type="FunFam" id="3.30.70.260:FF:000012">
    <property type="entry name" value="Prephenate dehydratase"/>
    <property type="match status" value="1"/>
</dbReference>
<evidence type="ECO:0000256" key="4">
    <source>
        <dbReference type="ARBA" id="ARBA00004741"/>
    </source>
</evidence>
<dbReference type="Gene3D" id="3.30.70.260">
    <property type="match status" value="1"/>
</dbReference>
<dbReference type="GO" id="GO:0009094">
    <property type="term" value="P:L-phenylalanine biosynthetic process"/>
    <property type="evidence" value="ECO:0007669"/>
    <property type="project" value="UniProtKB-UniPathway"/>
</dbReference>
<dbReference type="InterPro" id="IPR036979">
    <property type="entry name" value="CM_dom_sf"/>
</dbReference>
<evidence type="ECO:0000256" key="7">
    <source>
        <dbReference type="ARBA" id="ARBA00013147"/>
    </source>
</evidence>
<dbReference type="SMART" id="SM00830">
    <property type="entry name" value="CM_2"/>
    <property type="match status" value="1"/>
</dbReference>
<keyword evidence="10" id="KW-0028">Amino-acid biosynthesis</keyword>
<comment type="function">
    <text evidence="2">Catalyzes the Claisen rearrangement of chorismate to prephenate and the decarboxylation/dehydration of prephenate to phenylpyruvate.</text>
</comment>
<dbReference type="CDD" id="cd04905">
    <property type="entry name" value="ACT_CM-PDT"/>
    <property type="match status" value="1"/>
</dbReference>
<evidence type="ECO:0000256" key="1">
    <source>
        <dbReference type="ARBA" id="ARBA00000824"/>
    </source>
</evidence>
<dbReference type="PROSITE" id="PS00857">
    <property type="entry name" value="PREPHENATE_DEHYDR_1"/>
    <property type="match status" value="1"/>
</dbReference>
<feature type="domain" description="ACT" evidence="23">
    <location>
        <begin position="283"/>
        <end position="360"/>
    </location>
</feature>
<comment type="catalytic activity">
    <reaction evidence="1">
        <text>chorismate = prephenate</text>
        <dbReference type="Rhea" id="RHEA:13897"/>
        <dbReference type="ChEBI" id="CHEBI:29748"/>
        <dbReference type="ChEBI" id="CHEBI:29934"/>
        <dbReference type="EC" id="5.4.99.5"/>
    </reaction>
</comment>
<keyword evidence="11" id="KW-0057">Aromatic amino acid biosynthesis</keyword>
<gene>
    <name evidence="24" type="ORF">SAMN05660831_00728</name>
</gene>
<feature type="domain" description="Chorismate mutase" evidence="21">
    <location>
        <begin position="2"/>
        <end position="95"/>
    </location>
</feature>
<dbReference type="InterPro" id="IPR008242">
    <property type="entry name" value="Chor_mutase/pphenate_deHydtase"/>
</dbReference>
<evidence type="ECO:0000256" key="15">
    <source>
        <dbReference type="ARBA" id="ARBA00023268"/>
    </source>
</evidence>
<evidence type="ECO:0000256" key="13">
    <source>
        <dbReference type="ARBA" id="ARBA00023235"/>
    </source>
</evidence>
<dbReference type="SUPFAM" id="SSF53850">
    <property type="entry name" value="Periplasmic binding protein-like II"/>
    <property type="match status" value="1"/>
</dbReference>
<dbReference type="GO" id="GO:0004664">
    <property type="term" value="F:prephenate dehydratase activity"/>
    <property type="evidence" value="ECO:0007669"/>
    <property type="project" value="UniProtKB-EC"/>
</dbReference>
<comment type="pathway">
    <text evidence="4">Amino-acid biosynthesis; L-phenylalanine biosynthesis; phenylpyruvate from prephenate: step 1/1.</text>
</comment>
<dbReference type="GO" id="GO:0005737">
    <property type="term" value="C:cytoplasm"/>
    <property type="evidence" value="ECO:0007669"/>
    <property type="project" value="UniProtKB-SubCell"/>
</dbReference>
<evidence type="ECO:0000256" key="20">
    <source>
        <dbReference type="SAM" id="Coils"/>
    </source>
</evidence>
<dbReference type="AlphaFoldDB" id="A0A1I1PDH3"/>
<evidence type="ECO:0000256" key="17">
    <source>
        <dbReference type="ARBA" id="ARBA00031520"/>
    </source>
</evidence>
<dbReference type="PROSITE" id="PS00858">
    <property type="entry name" value="PREPHENATE_DEHYDR_2"/>
    <property type="match status" value="1"/>
</dbReference>
<dbReference type="SUPFAM" id="SSF55021">
    <property type="entry name" value="ACT-like"/>
    <property type="match status" value="1"/>
</dbReference>
<comment type="catalytic activity">
    <reaction evidence="18">
        <text>prephenate + H(+) = 3-phenylpyruvate + CO2 + H2O</text>
        <dbReference type="Rhea" id="RHEA:21648"/>
        <dbReference type="ChEBI" id="CHEBI:15377"/>
        <dbReference type="ChEBI" id="CHEBI:15378"/>
        <dbReference type="ChEBI" id="CHEBI:16526"/>
        <dbReference type="ChEBI" id="CHEBI:18005"/>
        <dbReference type="ChEBI" id="CHEBI:29934"/>
        <dbReference type="EC" id="4.2.1.51"/>
    </reaction>
</comment>
<dbReference type="FunFam" id="1.20.59.10:FF:000004">
    <property type="entry name" value="Prephenate dehydratase"/>
    <property type="match status" value="1"/>
</dbReference>
<dbReference type="Pfam" id="PF01817">
    <property type="entry name" value="CM_2"/>
    <property type="match status" value="1"/>
</dbReference>
<keyword evidence="20" id="KW-0175">Coiled coil</keyword>
<evidence type="ECO:0000259" key="22">
    <source>
        <dbReference type="PROSITE" id="PS51171"/>
    </source>
</evidence>
<feature type="coiled-coil region" evidence="20">
    <location>
        <begin position="8"/>
        <end position="42"/>
    </location>
</feature>
<dbReference type="PANTHER" id="PTHR21022:SF19">
    <property type="entry name" value="PREPHENATE DEHYDRATASE-RELATED"/>
    <property type="match status" value="1"/>
</dbReference>
<keyword evidence="15" id="KW-0511">Multifunctional enzyme</keyword>
<dbReference type="PIRSF" id="PIRSF001500">
    <property type="entry name" value="Chor_mut_pdt_Ppr"/>
    <property type="match status" value="1"/>
</dbReference>
<evidence type="ECO:0000313" key="25">
    <source>
        <dbReference type="Proteomes" id="UP000198611"/>
    </source>
</evidence>
<organism evidence="24 25">
    <name type="scientific">Thiohalospira halophila DSM 15071</name>
    <dbReference type="NCBI Taxonomy" id="1123397"/>
    <lineage>
        <taxon>Bacteria</taxon>
        <taxon>Pseudomonadati</taxon>
        <taxon>Pseudomonadota</taxon>
        <taxon>Gammaproteobacteria</taxon>
        <taxon>Thiohalospirales</taxon>
        <taxon>Thiohalospiraceae</taxon>
        <taxon>Thiohalospira</taxon>
    </lineage>
</organism>
<dbReference type="SUPFAM" id="SSF48600">
    <property type="entry name" value="Chorismate mutase II"/>
    <property type="match status" value="1"/>
</dbReference>
<evidence type="ECO:0000259" key="21">
    <source>
        <dbReference type="PROSITE" id="PS51168"/>
    </source>
</evidence>
<keyword evidence="14" id="KW-0456">Lyase</keyword>
<dbReference type="UniPathway" id="UPA00120">
    <property type="reaction ID" value="UER00203"/>
</dbReference>
<evidence type="ECO:0000256" key="16">
    <source>
        <dbReference type="ARBA" id="ARBA00031175"/>
    </source>
</evidence>
<evidence type="ECO:0000259" key="23">
    <source>
        <dbReference type="PROSITE" id="PS51671"/>
    </source>
</evidence>
<evidence type="ECO:0000256" key="6">
    <source>
        <dbReference type="ARBA" id="ARBA00012404"/>
    </source>
</evidence>
<dbReference type="InterPro" id="IPR045865">
    <property type="entry name" value="ACT-like_dom_sf"/>
</dbReference>
<evidence type="ECO:0000256" key="5">
    <source>
        <dbReference type="ARBA" id="ARBA00004817"/>
    </source>
</evidence>
<dbReference type="STRING" id="1123397.SAMN05660831_00728"/>
<dbReference type="RefSeq" id="WP_093427356.1">
    <property type="nucleotide sequence ID" value="NZ_FOMJ01000001.1"/>
</dbReference>
<dbReference type="UniPathway" id="UPA00121">
    <property type="reaction ID" value="UER00345"/>
</dbReference>
<dbReference type="InterPro" id="IPR036263">
    <property type="entry name" value="Chorismate_II_sf"/>
</dbReference>
<evidence type="ECO:0000313" key="24">
    <source>
        <dbReference type="EMBL" id="SFD07662.1"/>
    </source>
</evidence>
<evidence type="ECO:0000256" key="3">
    <source>
        <dbReference type="ARBA" id="ARBA00004496"/>
    </source>
</evidence>
<dbReference type="FunFam" id="3.40.190.10:FF:000029">
    <property type="entry name" value="Chorismate mutase/Prephenate dehydratase"/>
    <property type="match status" value="1"/>
</dbReference>
<dbReference type="FunFam" id="3.40.190.10:FF:000034">
    <property type="entry name" value="Chorismate mutase/prephenate dehydratase"/>
    <property type="match status" value="1"/>
</dbReference>
<evidence type="ECO:0000256" key="14">
    <source>
        <dbReference type="ARBA" id="ARBA00023239"/>
    </source>
</evidence>
<dbReference type="NCBIfam" id="NF008865">
    <property type="entry name" value="PRK11898.1"/>
    <property type="match status" value="1"/>
</dbReference>
<keyword evidence="12" id="KW-0584">Phenylalanine biosynthesis</keyword>
<dbReference type="GO" id="GO:0046417">
    <property type="term" value="P:chorismate metabolic process"/>
    <property type="evidence" value="ECO:0007669"/>
    <property type="project" value="InterPro"/>
</dbReference>
<accession>A0A1I1PDH3</accession>
<evidence type="ECO:0000256" key="19">
    <source>
        <dbReference type="PIRSR" id="PIRSR001500-2"/>
    </source>
</evidence>
<comment type="subcellular location">
    <subcellularLocation>
        <location evidence="3">Cytoplasm</location>
    </subcellularLocation>
</comment>
<dbReference type="CDD" id="cd13630">
    <property type="entry name" value="PBP2_PDT_1"/>
    <property type="match status" value="1"/>
</dbReference>
<dbReference type="OrthoDB" id="9802281at2"/>
<proteinExistence type="predicted"/>
<dbReference type="GO" id="GO:0004106">
    <property type="term" value="F:chorismate mutase activity"/>
    <property type="evidence" value="ECO:0007669"/>
    <property type="project" value="UniProtKB-EC"/>
</dbReference>
<dbReference type="InterPro" id="IPR001086">
    <property type="entry name" value="Preph_deHydtase"/>
</dbReference>
<dbReference type="PROSITE" id="PS51168">
    <property type="entry name" value="CHORISMATE_MUT_2"/>
    <property type="match status" value="1"/>
</dbReference>
<sequence length="364" mass="39385">MADDNGNLEGRRQRIDAIDAELQALLNERARLAGEIAEIKRAEGVGEAGFYRPEREAQVLRSVRERNQGPLPDDEVVRLFREIMSACLALERPLTVAFLGPEGTFTEAALDRHFGQSVARAPMGSIGEVFREVEAGTAHYGVVPVENSTEGVVTHTLDRFVRSPLAICGEVVLRIHQQLLARPGADLAGIQRVYSHQQSLAQCREWLDTHLPEAERVAMASNAEAARQAADEEGAAAIAAAAAADHYELAVLAANIEDEPDNTTRFLVIGPEEAGPSGADKTTLVVSGRNRSGTLQALLAPVAAHGLNLTRVESRPSRQAVWEYLFFLDIEGHRQDPAVAAALAELEAEASFYRILGSYPQAAT</sequence>
<dbReference type="InterPro" id="IPR002912">
    <property type="entry name" value="ACT_dom"/>
</dbReference>
<evidence type="ECO:0000256" key="18">
    <source>
        <dbReference type="ARBA" id="ARBA00047848"/>
    </source>
</evidence>
<dbReference type="PROSITE" id="PS51171">
    <property type="entry name" value="PREPHENATE_DEHYDR_3"/>
    <property type="match status" value="1"/>
</dbReference>